<dbReference type="GO" id="GO:0004792">
    <property type="term" value="F:thiosulfate-cyanide sulfurtransferase activity"/>
    <property type="evidence" value="ECO:0007669"/>
    <property type="project" value="TreeGrafter"/>
</dbReference>
<dbReference type="GO" id="GO:0005737">
    <property type="term" value="C:cytoplasm"/>
    <property type="evidence" value="ECO:0007669"/>
    <property type="project" value="TreeGrafter"/>
</dbReference>
<sequence length="377" mass="40260">MHLVTTSGRIATTTRFALRETVEAFTAADGNVYVLRGGTDAEFVIEDPSPLDRALVELLHSPATLDELCNTLRRRGHETEPGALALIIEQLDELDLVSEFPVRYVGLSAEDRSRYDRQLVYFDDLIGVGAPAVEAQRRLLSATVTIVGVGALGSWTAAGLACAGVGRLVLIDDDTVELSNLNRQLLYRRCDVGRPKVDAAADALAAFNPGIEIVRMHRRIDGADDVARVAAGSDLVVGTADHPPHEIARWLNRGCVAAGVPHVTASQFAPMVKVGPLFRPGVTGCLACAERSARDRYPDYDALVAYRQGRPIAGATLGPPSALIGAIISMDAVHLITGAATPSTQGRSLMFDVRDLSMRVEDVAQDDGCEVCSPRAA</sequence>
<dbReference type="InterPro" id="IPR045886">
    <property type="entry name" value="ThiF/MoeB/HesA"/>
</dbReference>
<proteinExistence type="predicted"/>
<feature type="domain" description="THIF-type NAD/FAD binding fold" evidence="1">
    <location>
        <begin position="133"/>
        <end position="370"/>
    </location>
</feature>
<dbReference type="Gene3D" id="3.40.50.720">
    <property type="entry name" value="NAD(P)-binding Rossmann-like Domain"/>
    <property type="match status" value="1"/>
</dbReference>
<evidence type="ECO:0000313" key="2">
    <source>
        <dbReference type="EMBL" id="CAA9514469.1"/>
    </source>
</evidence>
<protein>
    <submittedName>
        <fullName evidence="2">Molybdopterin-synthase adenylyltransferase</fullName>
        <ecNumber evidence="2">2.7.7.80</ecNumber>
    </submittedName>
</protein>
<dbReference type="SUPFAM" id="SSF69572">
    <property type="entry name" value="Activating enzymes of the ubiquitin-like proteins"/>
    <property type="match status" value="1"/>
</dbReference>
<accession>A0A6J4T5I3</accession>
<dbReference type="InterPro" id="IPR000594">
    <property type="entry name" value="ThiF_NAD_FAD-bd"/>
</dbReference>
<dbReference type="InterPro" id="IPR022291">
    <property type="entry name" value="Bacteriocin_synth_cyclodeHase"/>
</dbReference>
<dbReference type="PANTHER" id="PTHR10953:SF102">
    <property type="entry name" value="ADENYLYLTRANSFERASE AND SULFURTRANSFERASE MOCS3"/>
    <property type="match status" value="1"/>
</dbReference>
<name>A0A6J4T5I3_9ACTN</name>
<dbReference type="EMBL" id="CADCVT010000274">
    <property type="protein sequence ID" value="CAA9514469.1"/>
    <property type="molecule type" value="Genomic_DNA"/>
</dbReference>
<dbReference type="AlphaFoldDB" id="A0A6J4T5I3"/>
<keyword evidence="2" id="KW-0808">Transferase</keyword>
<dbReference type="NCBIfam" id="TIGR03882">
    <property type="entry name" value="cyclo_dehyd_2"/>
    <property type="match status" value="1"/>
</dbReference>
<gene>
    <name evidence="2" type="ORF">AVDCRST_MAG85-2525</name>
</gene>
<dbReference type="Pfam" id="PF00899">
    <property type="entry name" value="ThiF"/>
    <property type="match status" value="1"/>
</dbReference>
<keyword evidence="2" id="KW-0548">Nucleotidyltransferase</keyword>
<organism evidence="2">
    <name type="scientific">uncultured Solirubrobacteraceae bacterium</name>
    <dbReference type="NCBI Taxonomy" id="1162706"/>
    <lineage>
        <taxon>Bacteria</taxon>
        <taxon>Bacillati</taxon>
        <taxon>Actinomycetota</taxon>
        <taxon>Thermoleophilia</taxon>
        <taxon>Solirubrobacterales</taxon>
        <taxon>Solirubrobacteraceae</taxon>
        <taxon>environmental samples</taxon>
    </lineage>
</organism>
<dbReference type="PANTHER" id="PTHR10953">
    <property type="entry name" value="UBIQUITIN-ACTIVATING ENZYME E1"/>
    <property type="match status" value="1"/>
</dbReference>
<dbReference type="GO" id="GO:0008641">
    <property type="term" value="F:ubiquitin-like modifier activating enzyme activity"/>
    <property type="evidence" value="ECO:0007669"/>
    <property type="project" value="InterPro"/>
</dbReference>
<dbReference type="InterPro" id="IPR035985">
    <property type="entry name" value="Ubiquitin-activating_enz"/>
</dbReference>
<dbReference type="EC" id="2.7.7.80" evidence="2"/>
<evidence type="ECO:0000259" key="1">
    <source>
        <dbReference type="Pfam" id="PF00899"/>
    </source>
</evidence>
<dbReference type="GO" id="GO:0061605">
    <property type="term" value="F:molybdopterin-synthase adenylyltransferase activity"/>
    <property type="evidence" value="ECO:0007669"/>
    <property type="project" value="UniProtKB-EC"/>
</dbReference>
<reference evidence="2" key="1">
    <citation type="submission" date="2020-02" db="EMBL/GenBank/DDBJ databases">
        <authorList>
            <person name="Meier V. D."/>
        </authorList>
    </citation>
    <scope>NUCLEOTIDE SEQUENCE</scope>
    <source>
        <strain evidence="2">AVDCRST_MAG85</strain>
    </source>
</reference>